<evidence type="ECO:0000313" key="3">
    <source>
        <dbReference type="Proteomes" id="UP000030687"/>
    </source>
</evidence>
<dbReference type="KEGG" id="cic:CICLE_v10029747mg"/>
<proteinExistence type="predicted"/>
<evidence type="ECO:0000313" key="2">
    <source>
        <dbReference type="EMBL" id="ESR37753.1"/>
    </source>
</evidence>
<gene>
    <name evidence="2" type="ORF">CICLE_v10029747mg</name>
</gene>
<reference evidence="2 3" key="1">
    <citation type="submission" date="2013-10" db="EMBL/GenBank/DDBJ databases">
        <authorList>
            <consortium name="International Citrus Genome Consortium"/>
            <person name="Jenkins J."/>
            <person name="Schmutz J."/>
            <person name="Prochnik S."/>
            <person name="Rokhsar D."/>
            <person name="Gmitter F."/>
            <person name="Ollitrault P."/>
            <person name="Machado M."/>
            <person name="Talon M."/>
            <person name="Wincker P."/>
            <person name="Jaillon O."/>
            <person name="Morgante M."/>
        </authorList>
    </citation>
    <scope>NUCLEOTIDE SEQUENCE</scope>
    <source>
        <strain evidence="3">cv. Clemenules</strain>
    </source>
</reference>
<organism evidence="2 3">
    <name type="scientific">Citrus clementina</name>
    <name type="common">Clementine</name>
    <name type="synonym">Citrus deliciosa x Citrus sinensis</name>
    <dbReference type="NCBI Taxonomy" id="85681"/>
    <lineage>
        <taxon>Eukaryota</taxon>
        <taxon>Viridiplantae</taxon>
        <taxon>Streptophyta</taxon>
        <taxon>Embryophyta</taxon>
        <taxon>Tracheophyta</taxon>
        <taxon>Spermatophyta</taxon>
        <taxon>Magnoliopsida</taxon>
        <taxon>eudicotyledons</taxon>
        <taxon>Gunneridae</taxon>
        <taxon>Pentapetalae</taxon>
        <taxon>rosids</taxon>
        <taxon>malvids</taxon>
        <taxon>Sapindales</taxon>
        <taxon>Rutaceae</taxon>
        <taxon>Aurantioideae</taxon>
        <taxon>Citrus</taxon>
    </lineage>
</organism>
<name>V4RT32_CITCL</name>
<dbReference type="InParanoid" id="V4RT32"/>
<accession>V4RT32</accession>
<dbReference type="EMBL" id="KI536978">
    <property type="protein sequence ID" value="ESR37753.1"/>
    <property type="molecule type" value="Genomic_DNA"/>
</dbReference>
<evidence type="ECO:0000256" key="1">
    <source>
        <dbReference type="SAM" id="MobiDB-lite"/>
    </source>
</evidence>
<dbReference type="Proteomes" id="UP000030687">
    <property type="component" value="Unassembled WGS sequence"/>
</dbReference>
<protein>
    <submittedName>
        <fullName evidence="2">Uncharacterized protein</fullName>
    </submittedName>
</protein>
<feature type="region of interest" description="Disordered" evidence="1">
    <location>
        <begin position="1"/>
        <end position="32"/>
    </location>
</feature>
<sequence>MRRLNIMLTNRKRITDSTGTENKRCNQPKNGNKISIHSTLYYPYPIGKKLINKTMSISISTQLQKMRHDN</sequence>
<feature type="compositionally biased region" description="Polar residues" evidence="1">
    <location>
        <begin position="16"/>
        <end position="32"/>
    </location>
</feature>
<keyword evidence="3" id="KW-1185">Reference proteome</keyword>
<dbReference type="Gramene" id="ESR37753">
    <property type="protein sequence ID" value="ESR37753"/>
    <property type="gene ID" value="CICLE_v10029747mg"/>
</dbReference>
<dbReference type="AlphaFoldDB" id="V4RT32"/>